<sequence>MSAGRMTPESQNGRSHHHNHHGHHGHHHTPNNHHGAAGGSRRPQQDWAQINDWEMHRDRITELYRDQGLHLKQVQKIMAEQHQFYASQRMYKTRISKWAIDKNLKAADVATLLRLQQQRAALGKKSKFTIRGRDIDFARVDQYLKRDPTLLKRSQHGEDPTGDILPSHMEAAGITCRTPSPTPPPSPSPPAQHYRQQHHHHDPYYSGHGQHQLHHPYHQQHHHNPYGQHHNHFATTVPIVPSHTPIPMVTTASTFPTLTPMSSAPFTTTQGSTIPSISLPTAALPYIPLHTAHSVSSFDHHQRTLPSQHAAYDARRNSIANPQTLLSSVPQSSMPSASNISNVNNVSNVSPYISSSFPPHPQTPVLFASASPINESSIQDDLTRLTREYVNQALHQGMWVQSGNSMFVSTKANDGSGAEASTRLAAWGQELRAGRQLIADGILDDGFRSVNRTMDNLRQHLQDEDPSLLFYLLYSTAFGTRCPLDRLSRGRDSTAELRQISVALGRQVRSLTHIVLGEQHPIARMMRHLLANDGRLRSPSHMAALAAPVAAMRDILAEHNPVGVDRSAAAQCQRLAFLLRLDRNNATEASDKEREDLTERLQGAPNLHTKMQFYTTYMEFLSDLVTQQDKEQRNKAAAEADTSAVHAWSGGSDMDPGVAVSAAGLSTLTPAYSSASDCGATPESTYTTATATVTADNVYQHGKPTLTPVLTGLHGHGQTHGHTPVSNMHSPLSNHGSSGSSPGSSPSQHSLPMADVSSAMIPPPPTTMTTPRTILSGGQHHHSQQHGHSPYTLQPSAYPPVPTTFHHHGGQAGTGMTLASGHQATLAAHNLAGQHHGSSAQMAANSMHDPGSMTWELGDAADVNWV</sequence>
<dbReference type="Pfam" id="PF14420">
    <property type="entry name" value="Clr5"/>
    <property type="match status" value="1"/>
</dbReference>
<comment type="caution">
    <text evidence="3">The sequence shown here is derived from an EMBL/GenBank/DDBJ whole genome shotgun (WGS) entry which is preliminary data.</text>
</comment>
<feature type="region of interest" description="Disordered" evidence="1">
    <location>
        <begin position="706"/>
        <end position="807"/>
    </location>
</feature>
<organism evidence="3 4">
    <name type="scientific">Sporothrix stenoceras</name>
    <dbReference type="NCBI Taxonomy" id="5173"/>
    <lineage>
        <taxon>Eukaryota</taxon>
        <taxon>Fungi</taxon>
        <taxon>Dikarya</taxon>
        <taxon>Ascomycota</taxon>
        <taxon>Pezizomycotina</taxon>
        <taxon>Sordariomycetes</taxon>
        <taxon>Sordariomycetidae</taxon>
        <taxon>Ophiostomatales</taxon>
        <taxon>Ophiostomataceae</taxon>
        <taxon>Sporothrix</taxon>
    </lineage>
</organism>
<proteinExistence type="predicted"/>
<dbReference type="PANTHER" id="PTHR38788:SF3">
    <property type="entry name" value="CLR5 DOMAIN-CONTAINING PROTEIN"/>
    <property type="match status" value="1"/>
</dbReference>
<feature type="compositionally biased region" description="Low complexity" evidence="1">
    <location>
        <begin position="729"/>
        <end position="750"/>
    </location>
</feature>
<gene>
    <name evidence="3" type="ORF">Sste5346_009507</name>
</gene>
<feature type="region of interest" description="Disordered" evidence="1">
    <location>
        <begin position="173"/>
        <end position="231"/>
    </location>
</feature>
<evidence type="ECO:0000313" key="4">
    <source>
        <dbReference type="Proteomes" id="UP001583186"/>
    </source>
</evidence>
<dbReference type="Proteomes" id="UP001583186">
    <property type="component" value="Unassembled WGS sequence"/>
</dbReference>
<evidence type="ECO:0000256" key="1">
    <source>
        <dbReference type="SAM" id="MobiDB-lite"/>
    </source>
</evidence>
<feature type="compositionally biased region" description="Pro residues" evidence="1">
    <location>
        <begin position="180"/>
        <end position="190"/>
    </location>
</feature>
<dbReference type="EMBL" id="JAWCUI010000090">
    <property type="protein sequence ID" value="KAL1888551.1"/>
    <property type="molecule type" value="Genomic_DNA"/>
</dbReference>
<protein>
    <recommendedName>
        <fullName evidence="2">Clr5 domain-containing protein</fullName>
    </recommendedName>
</protein>
<feature type="domain" description="Clr5" evidence="2">
    <location>
        <begin position="51"/>
        <end position="102"/>
    </location>
</feature>
<dbReference type="PANTHER" id="PTHR38788">
    <property type="entry name" value="CLR5 DOMAIN-CONTAINING PROTEIN"/>
    <property type="match status" value="1"/>
</dbReference>
<reference evidence="3 4" key="1">
    <citation type="journal article" date="2024" name="IMA Fungus">
        <title>IMA Genome - F19 : A genome assembly and annotation guide to empower mycologists, including annotated draft genome sequences of Ceratocystis pirilliformis, Diaporthe australafricana, Fusarium ophioides, Paecilomyces lecythidis, and Sporothrix stenoceras.</title>
        <authorList>
            <person name="Aylward J."/>
            <person name="Wilson A.M."/>
            <person name="Visagie C.M."/>
            <person name="Spraker J."/>
            <person name="Barnes I."/>
            <person name="Buitendag C."/>
            <person name="Ceriani C."/>
            <person name="Del Mar Angel L."/>
            <person name="du Plessis D."/>
            <person name="Fuchs T."/>
            <person name="Gasser K."/>
            <person name="Kramer D."/>
            <person name="Li W."/>
            <person name="Munsamy K."/>
            <person name="Piso A."/>
            <person name="Price J.L."/>
            <person name="Sonnekus B."/>
            <person name="Thomas C."/>
            <person name="van der Nest A."/>
            <person name="van Dijk A."/>
            <person name="van Heerden A."/>
            <person name="van Vuuren N."/>
            <person name="Yilmaz N."/>
            <person name="Duong T.A."/>
            <person name="van der Merwe N.A."/>
            <person name="Wingfield M.J."/>
            <person name="Wingfield B.D."/>
        </authorList>
    </citation>
    <scope>NUCLEOTIDE SEQUENCE [LARGE SCALE GENOMIC DNA]</scope>
    <source>
        <strain evidence="3 4">CMW 5346</strain>
    </source>
</reference>
<dbReference type="InterPro" id="IPR025676">
    <property type="entry name" value="Clr5_dom"/>
</dbReference>
<feature type="compositionally biased region" description="Basic residues" evidence="1">
    <location>
        <begin position="211"/>
        <end position="231"/>
    </location>
</feature>
<name>A0ABR3YL85_9PEZI</name>
<accession>A0ABR3YL85</accession>
<feature type="compositionally biased region" description="Low complexity" evidence="1">
    <location>
        <begin position="767"/>
        <end position="778"/>
    </location>
</feature>
<feature type="compositionally biased region" description="Basic residues" evidence="1">
    <location>
        <begin position="14"/>
        <end position="31"/>
    </location>
</feature>
<evidence type="ECO:0000313" key="3">
    <source>
        <dbReference type="EMBL" id="KAL1888551.1"/>
    </source>
</evidence>
<evidence type="ECO:0000259" key="2">
    <source>
        <dbReference type="Pfam" id="PF14420"/>
    </source>
</evidence>
<feature type="region of interest" description="Disordered" evidence="1">
    <location>
        <begin position="1"/>
        <end position="44"/>
    </location>
</feature>
<keyword evidence="4" id="KW-1185">Reference proteome</keyword>